<dbReference type="NCBIfam" id="NF006948">
    <property type="entry name" value="PRK09430.1"/>
    <property type="match status" value="1"/>
</dbReference>
<dbReference type="SMART" id="SM00271">
    <property type="entry name" value="DnaJ"/>
    <property type="match status" value="1"/>
</dbReference>
<gene>
    <name evidence="4" type="primary">djlA</name>
    <name evidence="4" type="ORF">MGA5115_00753</name>
    <name evidence="5" type="ORF">MGA5116_00971</name>
</gene>
<reference evidence="4 7" key="2">
    <citation type="submission" date="2016-06" db="EMBL/GenBank/DDBJ databases">
        <authorList>
            <person name="Kjaerup R.B."/>
            <person name="Dalgaard T.S."/>
            <person name="Juul-Madsen H.R."/>
        </authorList>
    </citation>
    <scope>NUCLEOTIDE SEQUENCE [LARGE SCALE GENOMIC DNA]</scope>
    <source>
        <strain evidence="4 7">CECT 5115</strain>
    </source>
</reference>
<keyword evidence="2" id="KW-1133">Transmembrane helix</keyword>
<organism evidence="4 7">
    <name type="scientific">Marinomonas gallaica</name>
    <dbReference type="NCBI Taxonomy" id="1806667"/>
    <lineage>
        <taxon>Bacteria</taxon>
        <taxon>Pseudomonadati</taxon>
        <taxon>Pseudomonadota</taxon>
        <taxon>Gammaproteobacteria</taxon>
        <taxon>Oceanospirillales</taxon>
        <taxon>Oceanospirillaceae</taxon>
        <taxon>Marinomonas</taxon>
    </lineage>
</organism>
<dbReference type="InterPro" id="IPR036869">
    <property type="entry name" value="J_dom_sf"/>
</dbReference>
<evidence type="ECO:0000313" key="6">
    <source>
        <dbReference type="Proteomes" id="UP000092840"/>
    </source>
</evidence>
<evidence type="ECO:0000313" key="4">
    <source>
        <dbReference type="EMBL" id="SBT16671.1"/>
    </source>
</evidence>
<dbReference type="RefSeq" id="WP_067032079.1">
    <property type="nucleotide sequence ID" value="NZ_FLRA01000003.1"/>
</dbReference>
<dbReference type="SUPFAM" id="SSF46565">
    <property type="entry name" value="Chaperone J-domain"/>
    <property type="match status" value="1"/>
</dbReference>
<evidence type="ECO:0000259" key="3">
    <source>
        <dbReference type="PROSITE" id="PS50076"/>
    </source>
</evidence>
<feature type="domain" description="J" evidence="3">
    <location>
        <begin position="199"/>
        <end position="263"/>
    </location>
</feature>
<keyword evidence="2" id="KW-0472">Membrane</keyword>
<dbReference type="AlphaFoldDB" id="A0A1C3JND6"/>
<name>A0A1C3JND6_9GAMM</name>
<dbReference type="PROSITE" id="PS50076">
    <property type="entry name" value="DNAJ_2"/>
    <property type="match status" value="1"/>
</dbReference>
<dbReference type="InterPro" id="IPR050817">
    <property type="entry name" value="DjlA_DnaK_co-chaperone"/>
</dbReference>
<proteinExistence type="predicted"/>
<keyword evidence="1" id="KW-0143">Chaperone</keyword>
<dbReference type="Gene3D" id="1.10.3680.10">
    <property type="entry name" value="TerB-like"/>
    <property type="match status" value="1"/>
</dbReference>
<evidence type="ECO:0000313" key="7">
    <source>
        <dbReference type="Proteomes" id="UP000092871"/>
    </source>
</evidence>
<dbReference type="Proteomes" id="UP000092840">
    <property type="component" value="Unassembled WGS sequence"/>
</dbReference>
<protein>
    <submittedName>
        <fullName evidence="4">DnaJ-like protein DjlA</fullName>
    </submittedName>
</protein>
<dbReference type="CDD" id="cd06257">
    <property type="entry name" value="DnaJ"/>
    <property type="match status" value="1"/>
</dbReference>
<evidence type="ECO:0000256" key="1">
    <source>
        <dbReference type="ARBA" id="ARBA00023186"/>
    </source>
</evidence>
<dbReference type="InterPro" id="IPR007791">
    <property type="entry name" value="DjlA_N"/>
</dbReference>
<dbReference type="PANTHER" id="PTHR24074">
    <property type="entry name" value="CO-CHAPERONE PROTEIN DJLA"/>
    <property type="match status" value="1"/>
</dbReference>
<dbReference type="Pfam" id="PF00226">
    <property type="entry name" value="DnaJ"/>
    <property type="match status" value="1"/>
</dbReference>
<dbReference type="Gene3D" id="1.10.287.110">
    <property type="entry name" value="DnaJ domain"/>
    <property type="match status" value="1"/>
</dbReference>
<keyword evidence="2" id="KW-0812">Transmembrane</keyword>
<dbReference type="InterPro" id="IPR029024">
    <property type="entry name" value="TerB-like"/>
</dbReference>
<dbReference type="EMBL" id="FLRA01000003">
    <property type="protein sequence ID" value="SBT16671.1"/>
    <property type="molecule type" value="Genomic_DNA"/>
</dbReference>
<dbReference type="Pfam" id="PF05099">
    <property type="entry name" value="TerB"/>
    <property type="match status" value="1"/>
</dbReference>
<keyword evidence="6" id="KW-1185">Reference proteome</keyword>
<dbReference type="OrthoDB" id="9782583at2"/>
<evidence type="ECO:0000313" key="5">
    <source>
        <dbReference type="EMBL" id="SBT20387.1"/>
    </source>
</evidence>
<dbReference type="PRINTS" id="PR00625">
    <property type="entry name" value="JDOMAIN"/>
</dbReference>
<dbReference type="CDD" id="cd07316">
    <property type="entry name" value="terB_like_DjlA"/>
    <property type="match status" value="1"/>
</dbReference>
<reference evidence="5 6" key="1">
    <citation type="submission" date="2016-06" db="EMBL/GenBank/DDBJ databases">
        <authorList>
            <person name="Rodrigo-Torres L."/>
            <person name="Arahal D.R."/>
        </authorList>
    </citation>
    <scope>NUCLEOTIDE SEQUENCE [LARGE SCALE GENOMIC DNA]</scope>
    <source>
        <strain evidence="5 6">CECT 5116</strain>
    </source>
</reference>
<feature type="transmembrane region" description="Helical" evidence="2">
    <location>
        <begin position="6"/>
        <end position="29"/>
    </location>
</feature>
<accession>A0A1C3JND6</accession>
<dbReference type="EMBL" id="FLRB01000006">
    <property type="protein sequence ID" value="SBT20387.1"/>
    <property type="molecule type" value="Genomic_DNA"/>
</dbReference>
<dbReference type="SUPFAM" id="SSF158682">
    <property type="entry name" value="TerB-like"/>
    <property type="match status" value="1"/>
</dbReference>
<dbReference type="Proteomes" id="UP000092871">
    <property type="component" value="Unassembled WGS sequence"/>
</dbReference>
<dbReference type="InterPro" id="IPR001623">
    <property type="entry name" value="DnaJ_domain"/>
</dbReference>
<evidence type="ECO:0000256" key="2">
    <source>
        <dbReference type="SAM" id="Phobius"/>
    </source>
</evidence>
<sequence length="263" mass="29897">MWKWIGSIVGLLFGGFFGLIGGFFIGMFIDRAKGSSRGYRRTGASLLEQQQVFFQTLFQMMGRLAKSDGRVSEEEIQLAKAVMQRLRLSPEAQRQAQELFNQGKSENFDDDAVLNRFSQVVGGGMLRRSLIEVLLLSAYADGHLSLEEKSLLEKICVKLGMSETEYNSIHEQIKRQSHFHQGYQRQGQSGQSSPDLLKAAYDVLDVNESMTDDEIKKAYRRLMSQNHPDKLSAKGLPDEMIELAKERTQEIQSAYEMIKKSRK</sequence>